<accession>A0A7S5FT04</accession>
<protein>
    <submittedName>
        <fullName evidence="1">Uncharacterized protein</fullName>
    </submittedName>
</protein>
<name>A0A7S5FT04_9CAUD</name>
<dbReference type="Proteomes" id="UP000594402">
    <property type="component" value="Segment"/>
</dbReference>
<dbReference type="EMBL" id="MN602266">
    <property type="protein sequence ID" value="QGH74656.1"/>
    <property type="molecule type" value="Genomic_DNA"/>
</dbReference>
<reference evidence="1 2" key="1">
    <citation type="submission" date="2019-10" db="EMBL/GenBank/DDBJ databases">
        <title>Isolation and characterisation of a new family of globally distributed lytic roseophage, the Naomivirus.</title>
        <authorList>
            <person name="Rihtman B."/>
            <person name="Puxty R.J."/>
            <person name="Hapeshi A."/>
            <person name="Zhan Y."/>
            <person name="Michinevski S."/>
            <person name="Waterfield N.R."/>
            <person name="Chen F."/>
            <person name="Millard A.D."/>
            <person name="Scanlan D.J."/>
            <person name="Chen Y."/>
        </authorList>
    </citation>
    <scope>NUCLEOTIDE SEQUENCE [LARGE SCALE GENOMIC DNA]</scope>
</reference>
<gene>
    <name evidence="1" type="ORF">DSS3VP1_00088</name>
</gene>
<sequence>MKAVGTLASFNAQVGEIFDYYGETRWEVLEVNPEGKLGYKIKCLDTGFINPCYAADGVFSRVEKKAEKVMIGYIGVDAKGDPVRPVKSGGYIGRPAMKLPPRIYTTKSKAMQYHGAVSVKPVYMEWL</sequence>
<keyword evidence="2" id="KW-1185">Reference proteome</keyword>
<proteinExistence type="predicted"/>
<evidence type="ECO:0000313" key="1">
    <source>
        <dbReference type="EMBL" id="QGH74656.1"/>
    </source>
</evidence>
<evidence type="ECO:0000313" key="2">
    <source>
        <dbReference type="Proteomes" id="UP000594402"/>
    </source>
</evidence>
<organism evidence="1 2">
    <name type="scientific">Bacteriophage DSS3_VP1</name>
    <dbReference type="NCBI Taxonomy" id="2664196"/>
    <lineage>
        <taxon>Viruses</taxon>
        <taxon>Duplodnaviria</taxon>
        <taxon>Heunggongvirae</taxon>
        <taxon>Uroviricota</taxon>
        <taxon>Caudoviricetes</taxon>
        <taxon>Naomviridae</taxon>
        <taxon>Noahvirus</taxon>
        <taxon>Noahvirus arc</taxon>
    </lineage>
</organism>